<evidence type="ECO:0000313" key="4">
    <source>
        <dbReference type="EMBL" id="MPL93550.1"/>
    </source>
</evidence>
<evidence type="ECO:0000256" key="1">
    <source>
        <dbReference type="ARBA" id="ARBA00005901"/>
    </source>
</evidence>
<sequence>MSLAEIKKKIEADAQEEAGKILEKARSVVESIKKEADGEIKKIEDTYGERFRKEQPEILRRREIVAALDVKKIELGQKQKTIADAFSQALSQLSLLPGEKYLSLVGNLLLKATETGDETVIVSNKEKHISQEWLAGFNEKHGKKLVLGEEKAPISGGFILKKDAIETNCSWEMLIRWIRDDIEAGVVKRLFSA</sequence>
<gene>
    <name evidence="4" type="primary">atpE_14</name>
    <name evidence="4" type="ORF">SDC9_39682</name>
</gene>
<comment type="caution">
    <text evidence="4">The sequence shown here is derived from an EMBL/GenBank/DDBJ whole genome shotgun (WGS) entry which is preliminary data.</text>
</comment>
<keyword evidence="3" id="KW-0406">Ion transport</keyword>
<organism evidence="4">
    <name type="scientific">bioreactor metagenome</name>
    <dbReference type="NCBI Taxonomy" id="1076179"/>
    <lineage>
        <taxon>unclassified sequences</taxon>
        <taxon>metagenomes</taxon>
        <taxon>ecological metagenomes</taxon>
    </lineage>
</organism>
<reference evidence="4" key="1">
    <citation type="submission" date="2019-08" db="EMBL/GenBank/DDBJ databases">
        <authorList>
            <person name="Kucharzyk K."/>
            <person name="Murdoch R.W."/>
            <person name="Higgins S."/>
            <person name="Loffler F."/>
        </authorList>
    </citation>
    <scope>NUCLEOTIDE SEQUENCE</scope>
</reference>
<dbReference type="EMBL" id="VSSQ01000395">
    <property type="protein sequence ID" value="MPL93550.1"/>
    <property type="molecule type" value="Genomic_DNA"/>
</dbReference>
<dbReference type="AlphaFoldDB" id="A0A644VQR1"/>
<name>A0A644VQR1_9ZZZZ</name>
<protein>
    <submittedName>
        <fullName evidence="4">V-type proton ATPase subunit E</fullName>
    </submittedName>
</protein>
<comment type="similarity">
    <text evidence="1">Belongs to the V-ATPase E subunit family.</text>
</comment>
<dbReference type="Pfam" id="PF01991">
    <property type="entry name" value="vATP-synt_E"/>
    <property type="match status" value="1"/>
</dbReference>
<dbReference type="Gene3D" id="3.30.2320.30">
    <property type="entry name" value="ATP synthase, E subunit, C-terminal"/>
    <property type="match status" value="1"/>
</dbReference>
<evidence type="ECO:0000256" key="3">
    <source>
        <dbReference type="ARBA" id="ARBA00023065"/>
    </source>
</evidence>
<dbReference type="InterPro" id="IPR002842">
    <property type="entry name" value="ATPase_V1_Esu"/>
</dbReference>
<keyword evidence="2" id="KW-0813">Transport</keyword>
<dbReference type="InterPro" id="IPR038495">
    <property type="entry name" value="ATPase_E_C"/>
</dbReference>
<dbReference type="SUPFAM" id="SSF160527">
    <property type="entry name" value="V-type ATPase subunit E-like"/>
    <property type="match status" value="1"/>
</dbReference>
<dbReference type="GO" id="GO:0046961">
    <property type="term" value="F:proton-transporting ATPase activity, rotational mechanism"/>
    <property type="evidence" value="ECO:0007669"/>
    <property type="project" value="InterPro"/>
</dbReference>
<evidence type="ECO:0000256" key="2">
    <source>
        <dbReference type="ARBA" id="ARBA00022448"/>
    </source>
</evidence>
<dbReference type="GO" id="GO:0033178">
    <property type="term" value="C:proton-transporting two-sector ATPase complex, catalytic domain"/>
    <property type="evidence" value="ECO:0007669"/>
    <property type="project" value="InterPro"/>
</dbReference>
<accession>A0A644VQR1</accession>
<proteinExistence type="inferred from homology"/>